<dbReference type="OrthoDB" id="9793581at2"/>
<reference evidence="9 10" key="1">
    <citation type="submission" date="2016-10" db="EMBL/GenBank/DDBJ databases">
        <authorList>
            <person name="de Groot N.N."/>
        </authorList>
    </citation>
    <scope>NUCLEOTIDE SEQUENCE [LARGE SCALE GENOMIC DNA]</scope>
    <source>
        <strain evidence="9 10">CGMCC 1.10959</strain>
    </source>
</reference>
<evidence type="ECO:0000313" key="10">
    <source>
        <dbReference type="Proteomes" id="UP000182466"/>
    </source>
</evidence>
<dbReference type="Pfam" id="PF02472">
    <property type="entry name" value="ExbD"/>
    <property type="match status" value="1"/>
</dbReference>
<evidence type="ECO:0000256" key="4">
    <source>
        <dbReference type="ARBA" id="ARBA00022692"/>
    </source>
</evidence>
<dbReference type="STRING" id="999627.SAMN05216236_12421"/>
<dbReference type="InterPro" id="IPR003400">
    <property type="entry name" value="ExbD"/>
</dbReference>
<dbReference type="GO" id="GO:0022857">
    <property type="term" value="F:transmembrane transporter activity"/>
    <property type="evidence" value="ECO:0007669"/>
    <property type="project" value="InterPro"/>
</dbReference>
<gene>
    <name evidence="9" type="ORF">SAMN05216236_12421</name>
</gene>
<comment type="similarity">
    <text evidence="2 7">Belongs to the ExbD/TolR family.</text>
</comment>
<keyword evidence="10" id="KW-1185">Reference proteome</keyword>
<comment type="subcellular location">
    <subcellularLocation>
        <location evidence="1">Cell membrane</location>
        <topology evidence="1">Single-pass membrane protein</topology>
    </subcellularLocation>
    <subcellularLocation>
        <location evidence="7">Cell membrane</location>
        <topology evidence="7">Single-pass type II membrane protein</topology>
    </subcellularLocation>
</comment>
<evidence type="ECO:0000256" key="7">
    <source>
        <dbReference type="RuleBase" id="RU003879"/>
    </source>
</evidence>
<evidence type="ECO:0000313" key="9">
    <source>
        <dbReference type="EMBL" id="SFU07840.1"/>
    </source>
</evidence>
<accession>A0A1I7D860</accession>
<dbReference type="Proteomes" id="UP000182466">
    <property type="component" value="Unassembled WGS sequence"/>
</dbReference>
<dbReference type="AlphaFoldDB" id="A0A1I7D860"/>
<evidence type="ECO:0000256" key="6">
    <source>
        <dbReference type="ARBA" id="ARBA00023136"/>
    </source>
</evidence>
<evidence type="ECO:0000256" key="1">
    <source>
        <dbReference type="ARBA" id="ARBA00004162"/>
    </source>
</evidence>
<keyword evidence="3" id="KW-1003">Cell membrane</keyword>
<dbReference type="GO" id="GO:0005886">
    <property type="term" value="C:plasma membrane"/>
    <property type="evidence" value="ECO:0007669"/>
    <property type="project" value="UniProtKB-SubCell"/>
</dbReference>
<keyword evidence="6 8" id="KW-0472">Membrane</keyword>
<dbReference type="eggNOG" id="COG0848">
    <property type="taxonomic scope" value="Bacteria"/>
</dbReference>
<feature type="transmembrane region" description="Helical" evidence="8">
    <location>
        <begin position="20"/>
        <end position="42"/>
    </location>
</feature>
<name>A0A1I7D860_9RHOB</name>
<dbReference type="PANTHER" id="PTHR30558">
    <property type="entry name" value="EXBD MEMBRANE COMPONENT OF PMF-DRIVEN MACROMOLECULE IMPORT SYSTEM"/>
    <property type="match status" value="1"/>
</dbReference>
<dbReference type="EMBL" id="FPAW01000024">
    <property type="protein sequence ID" value="SFU07840.1"/>
    <property type="molecule type" value="Genomic_DNA"/>
</dbReference>
<evidence type="ECO:0000256" key="2">
    <source>
        <dbReference type="ARBA" id="ARBA00005811"/>
    </source>
</evidence>
<evidence type="ECO:0000256" key="5">
    <source>
        <dbReference type="ARBA" id="ARBA00022989"/>
    </source>
</evidence>
<dbReference type="Gene3D" id="3.30.420.270">
    <property type="match status" value="1"/>
</dbReference>
<keyword evidence="5 8" id="KW-1133">Transmembrane helix</keyword>
<keyword evidence="7" id="KW-0653">Protein transport</keyword>
<keyword evidence="7" id="KW-0813">Transport</keyword>
<proteinExistence type="inferred from homology"/>
<evidence type="ECO:0000256" key="3">
    <source>
        <dbReference type="ARBA" id="ARBA00022475"/>
    </source>
</evidence>
<keyword evidence="4 7" id="KW-0812">Transmembrane</keyword>
<organism evidence="9 10">
    <name type="scientific">Sedimentitalea nanhaiensis</name>
    <dbReference type="NCBI Taxonomy" id="999627"/>
    <lineage>
        <taxon>Bacteria</taxon>
        <taxon>Pseudomonadati</taxon>
        <taxon>Pseudomonadota</taxon>
        <taxon>Alphaproteobacteria</taxon>
        <taxon>Rhodobacterales</taxon>
        <taxon>Paracoccaceae</taxon>
        <taxon>Sedimentitalea</taxon>
    </lineage>
</organism>
<dbReference type="RefSeq" id="WP_051372385.1">
    <property type="nucleotide sequence ID" value="NZ_FPAW01000024.1"/>
</dbReference>
<sequence>MASSVKLGRPRRSGPLISLVPMIDVMLILLVFFMVTSTYLNLDMIPAMRQQERAGGSGLASGGTVLIRLAADGVPVTQGRALSHDSLSALLTERLADDPLTQVLVLPSGAATTQALITVMDTATRAGAVRLRVIRLEAQP</sequence>
<dbReference type="GO" id="GO:0015031">
    <property type="term" value="P:protein transport"/>
    <property type="evidence" value="ECO:0007669"/>
    <property type="project" value="UniProtKB-KW"/>
</dbReference>
<evidence type="ECO:0000256" key="8">
    <source>
        <dbReference type="SAM" id="Phobius"/>
    </source>
</evidence>
<protein>
    <submittedName>
        <fullName evidence="9">Biopolymer transport protein ExbD</fullName>
    </submittedName>
</protein>